<evidence type="ECO:0000313" key="2">
    <source>
        <dbReference type="Proteomes" id="UP000831701"/>
    </source>
</evidence>
<name>A0ACB8VCW6_9TELE</name>
<proteinExistence type="predicted"/>
<protein>
    <submittedName>
        <fullName evidence="1">Uncharacterized protein</fullName>
    </submittedName>
</protein>
<reference evidence="1" key="1">
    <citation type="submission" date="2022-04" db="EMBL/GenBank/DDBJ databases">
        <title>Jade perch genome.</title>
        <authorList>
            <person name="Chao B."/>
        </authorList>
    </citation>
    <scope>NUCLEOTIDE SEQUENCE</scope>
    <source>
        <strain evidence="1">CB-2022</strain>
    </source>
</reference>
<gene>
    <name evidence="1" type="ORF">L3Q82_005339</name>
</gene>
<keyword evidence="2" id="KW-1185">Reference proteome</keyword>
<sequence>MKNKVTIEKWGCVYVMTCSGRVRYDVLPLGAIFGVVTGQQHAVHKETIDSVPNAIPGRTDIELEIYGMEGIPEKDMQERRRTLEQKSQESQKKKSNQDDSDEDDDDDDEAGPSAQQVAAVQPQTGYAAPMAQLGMPPVAGAPGMHPGGYQGKDLLVNSRRMPPIMPGVPPMMHGMPPTMHGMPPGCTDYAPALHFVSGMMPMGGMMPPMMPGMPGIPPGMPPHMAPRPGMPHMAPAPAAGVMPSRPAAPVVQPAVTKPLFPSAAQAQQSTSGAAASNSHSTAASSDPPKATFPAYTQPSVSSSSSTSSNPSNSTVAKPPATVASKPATLTTTSATSKLIECNPDVGVDLTLEEMKAQLPRYQRLIPRPGQAHAAAPPVAAVGSIMAPQQGMPPQQPGMRHPMHGQYGAPPQGMPSCMPSYMPGGMPPYGQGPPMVPPYQGGPPMGMRPPVMSPAGRY</sequence>
<evidence type="ECO:0000313" key="1">
    <source>
        <dbReference type="EMBL" id="KAI3352373.1"/>
    </source>
</evidence>
<dbReference type="Proteomes" id="UP000831701">
    <property type="component" value="Chromosome 23"/>
</dbReference>
<organism evidence="1 2">
    <name type="scientific">Scortum barcoo</name>
    <name type="common">barcoo grunter</name>
    <dbReference type="NCBI Taxonomy" id="214431"/>
    <lineage>
        <taxon>Eukaryota</taxon>
        <taxon>Metazoa</taxon>
        <taxon>Chordata</taxon>
        <taxon>Craniata</taxon>
        <taxon>Vertebrata</taxon>
        <taxon>Euteleostomi</taxon>
        <taxon>Actinopterygii</taxon>
        <taxon>Neopterygii</taxon>
        <taxon>Teleostei</taxon>
        <taxon>Neoteleostei</taxon>
        <taxon>Acanthomorphata</taxon>
        <taxon>Eupercaria</taxon>
        <taxon>Centrarchiformes</taxon>
        <taxon>Terapontoidei</taxon>
        <taxon>Terapontidae</taxon>
        <taxon>Scortum</taxon>
    </lineage>
</organism>
<accession>A0ACB8VCW6</accession>
<dbReference type="EMBL" id="CM041553">
    <property type="protein sequence ID" value="KAI3352373.1"/>
    <property type="molecule type" value="Genomic_DNA"/>
</dbReference>
<comment type="caution">
    <text evidence="1">The sequence shown here is derived from an EMBL/GenBank/DDBJ whole genome shotgun (WGS) entry which is preliminary data.</text>
</comment>